<evidence type="ECO:0000313" key="11">
    <source>
        <dbReference type="EMBL" id="GET43284.1"/>
    </source>
</evidence>
<dbReference type="Proteomes" id="UP001050975">
    <property type="component" value="Unassembled WGS sequence"/>
</dbReference>
<feature type="domain" description="Transposase putative helix-turn-helix" evidence="10">
    <location>
        <begin position="2"/>
        <end position="43"/>
    </location>
</feature>
<dbReference type="Pfam" id="PF01385">
    <property type="entry name" value="OrfB_IS605"/>
    <property type="match status" value="1"/>
</dbReference>
<comment type="caution">
    <text evidence="11">The sequence shown here is derived from an EMBL/GenBank/DDBJ whole genome shotgun (WGS) entry which is preliminary data.</text>
</comment>
<evidence type="ECO:0000313" key="12">
    <source>
        <dbReference type="Proteomes" id="UP001050975"/>
    </source>
</evidence>
<evidence type="ECO:0000256" key="6">
    <source>
        <dbReference type="ARBA" id="ARBA00023172"/>
    </source>
</evidence>
<keyword evidence="2" id="KW-0815">Transposition</keyword>
<dbReference type="InterPro" id="IPR021027">
    <property type="entry name" value="Transposase_put_HTH"/>
</dbReference>
<keyword evidence="5" id="KW-0238">DNA-binding</keyword>
<sequence>MNYRYRIYPDASQEQMLLDWLEISRKVYNHALREIKDWVNSRKCSLDYCSLEQEYIIPASQPFPTYYNQQNALPKAKKKIASLAEVPAQVWQTTIRRLHDAWNYFQSKGFGFPRFKKFGQLKSMLFPQFKANPITGWQITLPKIGRIPINLHRPIPDGFVVKQVRVLRKADSWEAVFTIESDVSIPDAHPHGDALGIDLGLEKFLTTSDKEFIARPKFLTSLYRELELLQRKYARTKKDSANREKARIKVAKFHNHIASVRKDWQFKLANRLCKKDGIGMIFVEDLNLKAMSRGMLRKHTLDAAFGQFLNLLEWVAKKHLVYFARVNPDGTSQTCPKCNTHTGKKELSLRVHKCDRCGYETDRDYAAALVIRLRGLEQLSTQGLWGIENAYAVGLPGMEAILSRSEAKPRKGKTRNAKSRGLEPHAIPQG</sequence>
<evidence type="ECO:0000256" key="5">
    <source>
        <dbReference type="ARBA" id="ARBA00023125"/>
    </source>
</evidence>
<name>A0AAV3WNC9_9CYAN</name>
<dbReference type="InterPro" id="IPR001959">
    <property type="entry name" value="Transposase"/>
</dbReference>
<evidence type="ECO:0000259" key="10">
    <source>
        <dbReference type="Pfam" id="PF12323"/>
    </source>
</evidence>
<organism evidence="11 12">
    <name type="scientific">Microseira wollei NIES-4236</name>
    <dbReference type="NCBI Taxonomy" id="2530354"/>
    <lineage>
        <taxon>Bacteria</taxon>
        <taxon>Bacillati</taxon>
        <taxon>Cyanobacteriota</taxon>
        <taxon>Cyanophyceae</taxon>
        <taxon>Oscillatoriophycideae</taxon>
        <taxon>Aerosakkonematales</taxon>
        <taxon>Aerosakkonemataceae</taxon>
        <taxon>Microseira</taxon>
    </lineage>
</organism>
<protein>
    <submittedName>
        <fullName evidence="11">ISSoc12, transposase</fullName>
    </submittedName>
</protein>
<gene>
    <name evidence="11" type="ORF">MiSe_81060</name>
</gene>
<evidence type="ECO:0000256" key="7">
    <source>
        <dbReference type="SAM" id="MobiDB-lite"/>
    </source>
</evidence>
<dbReference type="Pfam" id="PF12323">
    <property type="entry name" value="HTH_OrfB_IS605"/>
    <property type="match status" value="1"/>
</dbReference>
<accession>A0AAV3WNC9</accession>
<comment type="similarity">
    <text evidence="1">In the C-terminal section; belongs to the transposase 35 family.</text>
</comment>
<evidence type="ECO:0000259" key="9">
    <source>
        <dbReference type="Pfam" id="PF07282"/>
    </source>
</evidence>
<dbReference type="InterPro" id="IPR010095">
    <property type="entry name" value="Cas12f1-like_TNB"/>
</dbReference>
<dbReference type="GO" id="GO:0032196">
    <property type="term" value="P:transposition"/>
    <property type="evidence" value="ECO:0007669"/>
    <property type="project" value="UniProtKB-KW"/>
</dbReference>
<dbReference type="NCBIfam" id="NF040570">
    <property type="entry name" value="guided_TnpB"/>
    <property type="match status" value="1"/>
</dbReference>
<evidence type="ECO:0000256" key="1">
    <source>
        <dbReference type="ARBA" id="ARBA00008761"/>
    </source>
</evidence>
<keyword evidence="6" id="KW-0233">DNA recombination</keyword>
<keyword evidence="4" id="KW-0862">Zinc</keyword>
<evidence type="ECO:0000256" key="4">
    <source>
        <dbReference type="ARBA" id="ARBA00022833"/>
    </source>
</evidence>
<evidence type="ECO:0000256" key="3">
    <source>
        <dbReference type="ARBA" id="ARBA00022723"/>
    </source>
</evidence>
<dbReference type="Pfam" id="PF07282">
    <property type="entry name" value="Cas12f1-like_TNB"/>
    <property type="match status" value="1"/>
</dbReference>
<feature type="domain" description="Cas12f1-like TNB" evidence="9">
    <location>
        <begin position="305"/>
        <end position="371"/>
    </location>
</feature>
<keyword evidence="3" id="KW-0479">Metal-binding</keyword>
<evidence type="ECO:0000259" key="8">
    <source>
        <dbReference type="Pfam" id="PF01385"/>
    </source>
</evidence>
<keyword evidence="12" id="KW-1185">Reference proteome</keyword>
<dbReference type="GO" id="GO:0006310">
    <property type="term" value="P:DNA recombination"/>
    <property type="evidence" value="ECO:0007669"/>
    <property type="project" value="UniProtKB-KW"/>
</dbReference>
<dbReference type="GO" id="GO:0046872">
    <property type="term" value="F:metal ion binding"/>
    <property type="evidence" value="ECO:0007669"/>
    <property type="project" value="UniProtKB-KW"/>
</dbReference>
<feature type="region of interest" description="Disordered" evidence="7">
    <location>
        <begin position="404"/>
        <end position="430"/>
    </location>
</feature>
<evidence type="ECO:0000256" key="2">
    <source>
        <dbReference type="ARBA" id="ARBA00022578"/>
    </source>
</evidence>
<dbReference type="EMBL" id="BLAY01000212">
    <property type="protein sequence ID" value="GET43284.1"/>
    <property type="molecule type" value="Genomic_DNA"/>
</dbReference>
<proteinExistence type="inferred from homology"/>
<dbReference type="AlphaFoldDB" id="A0AAV3WNC9"/>
<reference evidence="11" key="1">
    <citation type="submission" date="2019-10" db="EMBL/GenBank/DDBJ databases">
        <title>Draft genome sequece of Microseira wollei NIES-4236.</title>
        <authorList>
            <person name="Yamaguchi H."/>
            <person name="Suzuki S."/>
            <person name="Kawachi M."/>
        </authorList>
    </citation>
    <scope>NUCLEOTIDE SEQUENCE</scope>
    <source>
        <strain evidence="11">NIES-4236</strain>
    </source>
</reference>
<dbReference type="GO" id="GO:0003677">
    <property type="term" value="F:DNA binding"/>
    <property type="evidence" value="ECO:0007669"/>
    <property type="project" value="UniProtKB-KW"/>
</dbReference>
<feature type="domain" description="Probable transposase IS891/IS1136/IS1341" evidence="8">
    <location>
        <begin position="186"/>
        <end position="293"/>
    </location>
</feature>